<dbReference type="InterPro" id="IPR050313">
    <property type="entry name" value="Carb_Metab_HTH_regulators"/>
</dbReference>
<dbReference type="PANTHER" id="PTHR30363:SF4">
    <property type="entry name" value="GLYCEROL-3-PHOSPHATE REGULON REPRESSOR"/>
    <property type="match status" value="1"/>
</dbReference>
<evidence type="ECO:0000313" key="8">
    <source>
        <dbReference type="EMBL" id="MEA5454842.1"/>
    </source>
</evidence>
<keyword evidence="4 8" id="KW-0238">DNA-binding</keyword>
<evidence type="ECO:0000259" key="7">
    <source>
        <dbReference type="PROSITE" id="PS51000"/>
    </source>
</evidence>
<evidence type="ECO:0000256" key="4">
    <source>
        <dbReference type="ARBA" id="ARBA00023125"/>
    </source>
</evidence>
<accession>A0ABU5T5M6</accession>
<evidence type="ECO:0000256" key="1">
    <source>
        <dbReference type="ARBA" id="ARBA00021390"/>
    </source>
</evidence>
<comment type="function">
    <text evidence="6">Repressor of the lactose catabolism operon. Galactose-6-phosphate is the inducer.</text>
</comment>
<dbReference type="PROSITE" id="PS51000">
    <property type="entry name" value="HTH_DEOR_2"/>
    <property type="match status" value="1"/>
</dbReference>
<dbReference type="Pfam" id="PF00455">
    <property type="entry name" value="DeoRC"/>
    <property type="match status" value="1"/>
</dbReference>
<dbReference type="Proteomes" id="UP001304769">
    <property type="component" value="Unassembled WGS sequence"/>
</dbReference>
<dbReference type="InterPro" id="IPR001034">
    <property type="entry name" value="DeoR_HTH"/>
</dbReference>
<dbReference type="InterPro" id="IPR037171">
    <property type="entry name" value="NagB/RpiA_transferase-like"/>
</dbReference>
<organism evidence="8 9">
    <name type="scientific">Sinomonas terricola</name>
    <dbReference type="NCBI Taxonomy" id="3110330"/>
    <lineage>
        <taxon>Bacteria</taxon>
        <taxon>Bacillati</taxon>
        <taxon>Actinomycetota</taxon>
        <taxon>Actinomycetes</taxon>
        <taxon>Micrococcales</taxon>
        <taxon>Micrococcaceae</taxon>
        <taxon>Sinomonas</taxon>
    </lineage>
</organism>
<dbReference type="InterPro" id="IPR036388">
    <property type="entry name" value="WH-like_DNA-bd_sf"/>
</dbReference>
<dbReference type="SUPFAM" id="SSF46785">
    <property type="entry name" value="Winged helix' DNA-binding domain"/>
    <property type="match status" value="1"/>
</dbReference>
<dbReference type="SUPFAM" id="SSF100950">
    <property type="entry name" value="NagB/RpiA/CoA transferase-like"/>
    <property type="match status" value="1"/>
</dbReference>
<protein>
    <recommendedName>
        <fullName evidence="1">Lactose phosphotransferase system repressor</fullName>
    </recommendedName>
</protein>
<dbReference type="GO" id="GO:0003677">
    <property type="term" value="F:DNA binding"/>
    <property type="evidence" value="ECO:0007669"/>
    <property type="project" value="UniProtKB-KW"/>
</dbReference>
<name>A0ABU5T5M6_9MICC</name>
<keyword evidence="9" id="KW-1185">Reference proteome</keyword>
<reference evidence="8 9" key="1">
    <citation type="submission" date="2023-12" db="EMBL/GenBank/DDBJ databases">
        <title>Sinomonas terricola sp. nov, isolated from litchi orchard soil in Guangdong, PR China.</title>
        <authorList>
            <person name="Jiaxin W."/>
            <person name="Yang Z."/>
            <person name="Honghui Z."/>
        </authorList>
    </citation>
    <scope>NUCLEOTIDE SEQUENCE [LARGE SCALE GENOMIC DNA]</scope>
    <source>
        <strain evidence="8 9">JGH33</strain>
    </source>
</reference>
<evidence type="ECO:0000256" key="5">
    <source>
        <dbReference type="ARBA" id="ARBA00023163"/>
    </source>
</evidence>
<gene>
    <name evidence="8" type="ORF">SPF06_08925</name>
</gene>
<dbReference type="PRINTS" id="PR00037">
    <property type="entry name" value="HTHLACR"/>
</dbReference>
<sequence length="269" mass="27959">MFAEERQRLVAARVAEAGRVSVTELAERFAVTTETVRRDLAALEQAGVLRRVHGGAVPADDVSTTETTLSERLVQHLPEKLLIAEAAAQLIAASRPGSILVDAGSSTEALVDALLRMRPSGSNGAQGAEQHIITNALPIADKLAASPGHAVHLLGGRIRGLTKAAVGPETIAAVERLRPDLAVIGTNGVHAAFGLSTPDTEEAAVKAAFVRAARRVVVLADASKLGVETLVQFARLDQLDSLVTNADPQPDLAAALDQAGVEVVKAVNP</sequence>
<proteinExistence type="predicted"/>
<keyword evidence="5" id="KW-0804">Transcription</keyword>
<dbReference type="SMART" id="SM01134">
    <property type="entry name" value="DeoRC"/>
    <property type="match status" value="1"/>
</dbReference>
<dbReference type="SMART" id="SM00420">
    <property type="entry name" value="HTH_DEOR"/>
    <property type="match status" value="1"/>
</dbReference>
<dbReference type="InterPro" id="IPR036390">
    <property type="entry name" value="WH_DNA-bd_sf"/>
</dbReference>
<evidence type="ECO:0000256" key="6">
    <source>
        <dbReference type="ARBA" id="ARBA00024937"/>
    </source>
</evidence>
<evidence type="ECO:0000256" key="2">
    <source>
        <dbReference type="ARBA" id="ARBA00022491"/>
    </source>
</evidence>
<dbReference type="InterPro" id="IPR014036">
    <property type="entry name" value="DeoR-like_C"/>
</dbReference>
<keyword evidence="3" id="KW-0805">Transcription regulation</keyword>
<comment type="caution">
    <text evidence="8">The sequence shown here is derived from an EMBL/GenBank/DDBJ whole genome shotgun (WGS) entry which is preliminary data.</text>
</comment>
<dbReference type="PANTHER" id="PTHR30363">
    <property type="entry name" value="HTH-TYPE TRANSCRIPTIONAL REGULATOR SRLR-RELATED"/>
    <property type="match status" value="1"/>
</dbReference>
<dbReference type="EMBL" id="JAYGGQ010000005">
    <property type="protein sequence ID" value="MEA5454842.1"/>
    <property type="molecule type" value="Genomic_DNA"/>
</dbReference>
<evidence type="ECO:0000256" key="3">
    <source>
        <dbReference type="ARBA" id="ARBA00023015"/>
    </source>
</evidence>
<dbReference type="RefSeq" id="WP_323278772.1">
    <property type="nucleotide sequence ID" value="NZ_JAYGGQ010000005.1"/>
</dbReference>
<keyword evidence="2" id="KW-0678">Repressor</keyword>
<feature type="domain" description="HTH deoR-type" evidence="7">
    <location>
        <begin position="3"/>
        <end position="58"/>
    </location>
</feature>
<dbReference type="InterPro" id="IPR018356">
    <property type="entry name" value="Tscrpt_reg_HTH_DeoR_CS"/>
</dbReference>
<evidence type="ECO:0000313" key="9">
    <source>
        <dbReference type="Proteomes" id="UP001304769"/>
    </source>
</evidence>
<dbReference type="PROSITE" id="PS00894">
    <property type="entry name" value="HTH_DEOR_1"/>
    <property type="match status" value="1"/>
</dbReference>
<dbReference type="Pfam" id="PF08220">
    <property type="entry name" value="HTH_DeoR"/>
    <property type="match status" value="1"/>
</dbReference>
<dbReference type="Gene3D" id="1.10.10.10">
    <property type="entry name" value="Winged helix-like DNA-binding domain superfamily/Winged helix DNA-binding domain"/>
    <property type="match status" value="1"/>
</dbReference>
<dbReference type="Gene3D" id="3.40.50.1360">
    <property type="match status" value="1"/>
</dbReference>